<dbReference type="EMBL" id="RXFQ01000048">
    <property type="protein sequence ID" value="RSZ24194.1"/>
    <property type="molecule type" value="Genomic_DNA"/>
</dbReference>
<organism evidence="1 2">
    <name type="scientific">Variovorax beijingensis</name>
    <dbReference type="NCBI Taxonomy" id="2496117"/>
    <lineage>
        <taxon>Bacteria</taxon>
        <taxon>Pseudomonadati</taxon>
        <taxon>Pseudomonadota</taxon>
        <taxon>Betaproteobacteria</taxon>
        <taxon>Burkholderiales</taxon>
        <taxon>Comamonadaceae</taxon>
        <taxon>Variovorax</taxon>
    </lineage>
</organism>
<name>A0ABX9ZWI8_9BURK</name>
<protein>
    <recommendedName>
        <fullName evidence="3">DUF1963 domain-containing protein</fullName>
    </recommendedName>
</protein>
<keyword evidence="2" id="KW-1185">Reference proteome</keyword>
<accession>A0ABX9ZWI8</accession>
<reference evidence="1 2" key="1">
    <citation type="submission" date="2018-12" db="EMBL/GenBank/DDBJ databases">
        <title>The genome sequences of strain 502.</title>
        <authorList>
            <person name="Gao J."/>
            <person name="Sun J."/>
        </authorList>
    </citation>
    <scope>NUCLEOTIDE SEQUENCE [LARGE SCALE GENOMIC DNA]</scope>
    <source>
        <strain evidence="1 2">502</strain>
    </source>
</reference>
<dbReference type="Gene3D" id="2.30.320.10">
    <property type="entry name" value="YwqG-like"/>
    <property type="match status" value="1"/>
</dbReference>
<sequence>MREIPPFKLIPEPLTAEATALPPFKWAGGDIGRRHRLGGRPDFIQSPNVPECTCGKKMTFYAQLDSINDEFVLADCGMIYVFVCFDCFETKSVLQSC</sequence>
<comment type="caution">
    <text evidence="1">The sequence shown here is derived from an EMBL/GenBank/DDBJ whole genome shotgun (WGS) entry which is preliminary data.</text>
</comment>
<dbReference type="Proteomes" id="UP000271137">
    <property type="component" value="Unassembled WGS sequence"/>
</dbReference>
<gene>
    <name evidence="1" type="ORF">EJO66_32055</name>
</gene>
<evidence type="ECO:0000313" key="2">
    <source>
        <dbReference type="Proteomes" id="UP000271137"/>
    </source>
</evidence>
<evidence type="ECO:0008006" key="3">
    <source>
        <dbReference type="Google" id="ProtNLM"/>
    </source>
</evidence>
<evidence type="ECO:0000313" key="1">
    <source>
        <dbReference type="EMBL" id="RSZ24194.1"/>
    </source>
</evidence>
<proteinExistence type="predicted"/>